<gene>
    <name evidence="1" type="ORF">FAZ15_19520</name>
</gene>
<evidence type="ECO:0000313" key="1">
    <source>
        <dbReference type="EMBL" id="TJZ51743.1"/>
    </source>
</evidence>
<proteinExistence type="predicted"/>
<dbReference type="Proteomes" id="UP000306808">
    <property type="component" value="Unassembled WGS sequence"/>
</dbReference>
<reference evidence="1 2" key="1">
    <citation type="submission" date="2019-04" db="EMBL/GenBank/DDBJ databases">
        <title>Sphingobacterium olei sp. nov., isolated from oil-contaminated soil.</title>
        <authorList>
            <person name="Liu B."/>
        </authorList>
    </citation>
    <scope>NUCLEOTIDE SEQUENCE [LARGE SCALE GENOMIC DNA]</scope>
    <source>
        <strain evidence="1 2">HAL-9</strain>
    </source>
</reference>
<protein>
    <submittedName>
        <fullName evidence="1">Uncharacterized protein</fullName>
    </submittedName>
</protein>
<name>A0A4U0ND79_9SPHI</name>
<dbReference type="OrthoDB" id="710954at2"/>
<dbReference type="EMBL" id="SUME01000010">
    <property type="protein sequence ID" value="TJZ51743.1"/>
    <property type="molecule type" value="Genomic_DNA"/>
</dbReference>
<dbReference type="RefSeq" id="WP_136903048.1">
    <property type="nucleotide sequence ID" value="NZ_SUME01000010.1"/>
</dbReference>
<evidence type="ECO:0000313" key="2">
    <source>
        <dbReference type="Proteomes" id="UP000306808"/>
    </source>
</evidence>
<comment type="caution">
    <text evidence="1">The sequence shown here is derived from an EMBL/GenBank/DDBJ whole genome shotgun (WGS) entry which is preliminary data.</text>
</comment>
<keyword evidence="2" id="KW-1185">Reference proteome</keyword>
<organism evidence="1 2">
    <name type="scientific">Sphingobacterium olei</name>
    <dbReference type="NCBI Taxonomy" id="2571155"/>
    <lineage>
        <taxon>Bacteria</taxon>
        <taxon>Pseudomonadati</taxon>
        <taxon>Bacteroidota</taxon>
        <taxon>Sphingobacteriia</taxon>
        <taxon>Sphingobacteriales</taxon>
        <taxon>Sphingobacteriaceae</taxon>
        <taxon>Sphingobacterium</taxon>
    </lineage>
</organism>
<dbReference type="AlphaFoldDB" id="A0A4U0ND79"/>
<sequence>MMKYTDLPLFVQHSTVFNAGDIDKLLQMDHLPDEGEVDDIRHLPEIQELTNAFIGDDSTRNTHLQLKAKDYLRSGAIEMAWKVILL</sequence>
<accession>A0A4U0ND79</accession>